<dbReference type="PIRSF" id="PIRSF000148">
    <property type="entry name" value="ASA_dh"/>
    <property type="match status" value="1"/>
</dbReference>
<keyword evidence="16" id="KW-1185">Reference proteome</keyword>
<keyword evidence="9" id="KW-0486">Methionine biosynthesis</keyword>
<keyword evidence="5" id="KW-0028">Amino-acid biosynthesis</keyword>
<dbReference type="Gene3D" id="3.40.50.720">
    <property type="entry name" value="NAD(P)-binding Rossmann-like Domain"/>
    <property type="match status" value="1"/>
</dbReference>
<feature type="active site" description="Acyl-thioester intermediate" evidence="13">
    <location>
        <position position="137"/>
    </location>
</feature>
<reference evidence="15 16" key="1">
    <citation type="submission" date="2016-07" db="EMBL/GenBank/DDBJ databases">
        <title>Pervasive Adenine N6-methylation of Active Genes in Fungi.</title>
        <authorList>
            <consortium name="DOE Joint Genome Institute"/>
            <person name="Mondo S.J."/>
            <person name="Dannebaum R.O."/>
            <person name="Kuo R.C."/>
            <person name="Labutti K."/>
            <person name="Haridas S."/>
            <person name="Kuo A."/>
            <person name="Salamov A."/>
            <person name="Ahrendt S.R."/>
            <person name="Lipzen A."/>
            <person name="Sullivan W."/>
            <person name="Andreopoulos W.B."/>
            <person name="Clum A."/>
            <person name="Lindquist E."/>
            <person name="Daum C."/>
            <person name="Ramamoorthy G.K."/>
            <person name="Gryganskyi A."/>
            <person name="Culley D."/>
            <person name="Magnuson J.K."/>
            <person name="James T.Y."/>
            <person name="O'Malley M.A."/>
            <person name="Stajich J.E."/>
            <person name="Spatafora J.W."/>
            <person name="Visel A."/>
            <person name="Grigoriev I.V."/>
        </authorList>
    </citation>
    <scope>NUCLEOTIDE SEQUENCE [LARGE SCALE GENOMIC DNA]</scope>
    <source>
        <strain evidence="15 16">JEL800</strain>
    </source>
</reference>
<dbReference type="OrthoDB" id="1894490at2759"/>
<evidence type="ECO:0000256" key="6">
    <source>
        <dbReference type="ARBA" id="ARBA00022697"/>
    </source>
</evidence>
<dbReference type="Proteomes" id="UP000193642">
    <property type="component" value="Unassembled WGS sequence"/>
</dbReference>
<dbReference type="InterPro" id="IPR000534">
    <property type="entry name" value="Semialdehyde_DH_NAD-bd"/>
</dbReference>
<dbReference type="AlphaFoldDB" id="A0A1Y2CAL3"/>
<dbReference type="GO" id="GO:0004073">
    <property type="term" value="F:aspartate-semialdehyde dehydrogenase activity"/>
    <property type="evidence" value="ECO:0007669"/>
    <property type="project" value="UniProtKB-EC"/>
</dbReference>
<protein>
    <recommendedName>
        <fullName evidence="12">Aspartate-semialdehyde dehydrogenase</fullName>
        <ecNumber evidence="4">1.2.1.11</ecNumber>
    </recommendedName>
</protein>
<evidence type="ECO:0000256" key="11">
    <source>
        <dbReference type="ARBA" id="ARBA00049950"/>
    </source>
</evidence>
<comment type="pathway">
    <text evidence="1">Amino-acid biosynthesis; L-methionine biosynthesis via de novo pathway; L-homoserine from L-aspartate: step 2/3.</text>
</comment>
<dbReference type="UniPathway" id="UPA00034">
    <property type="reaction ID" value="UER00016"/>
</dbReference>
<dbReference type="NCBIfam" id="TIGR00978">
    <property type="entry name" value="asd_EA"/>
    <property type="match status" value="1"/>
</dbReference>
<dbReference type="InterPro" id="IPR051823">
    <property type="entry name" value="ASADH-related"/>
</dbReference>
<dbReference type="Pfam" id="PF01118">
    <property type="entry name" value="Semialdhyde_dh"/>
    <property type="match status" value="1"/>
</dbReference>
<organism evidence="15 16">
    <name type="scientific">Rhizoclosmatium globosum</name>
    <dbReference type="NCBI Taxonomy" id="329046"/>
    <lineage>
        <taxon>Eukaryota</taxon>
        <taxon>Fungi</taxon>
        <taxon>Fungi incertae sedis</taxon>
        <taxon>Chytridiomycota</taxon>
        <taxon>Chytridiomycota incertae sedis</taxon>
        <taxon>Chytridiomycetes</taxon>
        <taxon>Chytridiales</taxon>
        <taxon>Chytriomycetaceae</taxon>
        <taxon>Rhizoclosmatium</taxon>
    </lineage>
</organism>
<evidence type="ECO:0000256" key="12">
    <source>
        <dbReference type="ARBA" id="ARBA00050041"/>
    </source>
</evidence>
<evidence type="ECO:0000256" key="8">
    <source>
        <dbReference type="ARBA" id="ARBA00023002"/>
    </source>
</evidence>
<dbReference type="EMBL" id="MCGO01000023">
    <property type="protein sequence ID" value="ORY44071.1"/>
    <property type="molecule type" value="Genomic_DNA"/>
</dbReference>
<evidence type="ECO:0000256" key="2">
    <source>
        <dbReference type="ARBA" id="ARBA00005097"/>
    </source>
</evidence>
<evidence type="ECO:0000313" key="16">
    <source>
        <dbReference type="Proteomes" id="UP000193642"/>
    </source>
</evidence>
<dbReference type="UniPathway" id="UPA00051">
    <property type="reaction ID" value="UER00464"/>
</dbReference>
<name>A0A1Y2CAL3_9FUNG</name>
<evidence type="ECO:0000256" key="9">
    <source>
        <dbReference type="ARBA" id="ARBA00023167"/>
    </source>
</evidence>
<evidence type="ECO:0000256" key="3">
    <source>
        <dbReference type="ARBA" id="ARBA00010584"/>
    </source>
</evidence>
<feature type="active site" description="Proton acceptor" evidence="13">
    <location>
        <position position="233"/>
    </location>
</feature>
<dbReference type="GO" id="GO:0009088">
    <property type="term" value="P:threonine biosynthetic process"/>
    <property type="evidence" value="ECO:0007669"/>
    <property type="project" value="UniProtKB-UniPathway"/>
</dbReference>
<dbReference type="PANTHER" id="PTHR46718">
    <property type="entry name" value="ASPARTATE-SEMIALDEHYDE DEHYDROGENASE"/>
    <property type="match status" value="1"/>
</dbReference>
<dbReference type="PANTHER" id="PTHR46718:SF1">
    <property type="entry name" value="ASPARTATE-SEMIALDEHYDE DEHYDROGENASE"/>
    <property type="match status" value="1"/>
</dbReference>
<dbReference type="SMART" id="SM00859">
    <property type="entry name" value="Semialdhyde_dh"/>
    <property type="match status" value="1"/>
</dbReference>
<evidence type="ECO:0000256" key="4">
    <source>
        <dbReference type="ARBA" id="ARBA00013120"/>
    </source>
</evidence>
<dbReference type="GO" id="GO:0046983">
    <property type="term" value="F:protein dimerization activity"/>
    <property type="evidence" value="ECO:0007669"/>
    <property type="project" value="InterPro"/>
</dbReference>
<evidence type="ECO:0000256" key="5">
    <source>
        <dbReference type="ARBA" id="ARBA00022605"/>
    </source>
</evidence>
<dbReference type="CDD" id="cd18130">
    <property type="entry name" value="ASADH_C_arch_fung_like"/>
    <property type="match status" value="1"/>
</dbReference>
<comment type="similarity">
    <text evidence="3">Belongs to the aspartate-semialdehyde dehydrogenase family.</text>
</comment>
<dbReference type="EC" id="1.2.1.11" evidence="4"/>
<dbReference type="Gene3D" id="3.30.360.10">
    <property type="entry name" value="Dihydrodipicolinate Reductase, domain 2"/>
    <property type="match status" value="1"/>
</dbReference>
<dbReference type="InterPro" id="IPR012280">
    <property type="entry name" value="Semialdhyde_DH_dimer_dom"/>
</dbReference>
<dbReference type="InterPro" id="IPR036291">
    <property type="entry name" value="NAD(P)-bd_dom_sf"/>
</dbReference>
<dbReference type="SUPFAM" id="SSF51735">
    <property type="entry name" value="NAD(P)-binding Rossmann-fold domains"/>
    <property type="match status" value="1"/>
</dbReference>
<dbReference type="GO" id="GO:0009086">
    <property type="term" value="P:methionine biosynthetic process"/>
    <property type="evidence" value="ECO:0007669"/>
    <property type="project" value="UniProtKB-KW"/>
</dbReference>
<evidence type="ECO:0000256" key="10">
    <source>
        <dbReference type="ARBA" id="ARBA00049864"/>
    </source>
</evidence>
<dbReference type="GO" id="GO:0051287">
    <property type="term" value="F:NAD binding"/>
    <property type="evidence" value="ECO:0007669"/>
    <property type="project" value="InterPro"/>
</dbReference>
<dbReference type="Pfam" id="PF02774">
    <property type="entry name" value="Semialdhyde_dhC"/>
    <property type="match status" value="1"/>
</dbReference>
<comment type="catalytic activity">
    <reaction evidence="10">
        <text>L-aspartate 4-semialdehyde + phosphate + NADP(+) = 4-phospho-L-aspartate + NADPH + H(+)</text>
        <dbReference type="Rhea" id="RHEA:24284"/>
        <dbReference type="ChEBI" id="CHEBI:15378"/>
        <dbReference type="ChEBI" id="CHEBI:43474"/>
        <dbReference type="ChEBI" id="CHEBI:57535"/>
        <dbReference type="ChEBI" id="CHEBI:57783"/>
        <dbReference type="ChEBI" id="CHEBI:58349"/>
        <dbReference type="ChEBI" id="CHEBI:537519"/>
        <dbReference type="EC" id="1.2.1.11"/>
    </reaction>
    <physiologicalReaction direction="right-to-left" evidence="10">
        <dbReference type="Rhea" id="RHEA:24286"/>
    </physiologicalReaction>
</comment>
<evidence type="ECO:0000259" key="14">
    <source>
        <dbReference type="SMART" id="SM00859"/>
    </source>
</evidence>
<keyword evidence="6" id="KW-0791">Threonine biosynthesis</keyword>
<comment type="function">
    <text evidence="11">Catalyzes the NADPH-dependent formation of L-aspartate 4-semialdehyde (L-ASA) by the reductive dephosphorylation of 4-phospho-L-aspartate. Mediates the second step in the biosynthesis of amino acids that derive from aspartate (the aspartate family of amino acids), including methioinine and threonine, the latter of which is a precursor to isoleucine.</text>
</comment>
<proteinExistence type="inferred from homology"/>
<dbReference type="InterPro" id="IPR005676">
    <property type="entry name" value="Asp_semi-ald_DH_pep-lack"/>
</dbReference>
<dbReference type="PROSITE" id="PS01103">
    <property type="entry name" value="ASD"/>
    <property type="match status" value="1"/>
</dbReference>
<dbReference type="CDD" id="cd02315">
    <property type="entry name" value="ScASADH_like_N"/>
    <property type="match status" value="1"/>
</dbReference>
<dbReference type="SUPFAM" id="SSF55347">
    <property type="entry name" value="Glyceraldehyde-3-phosphate dehydrogenase-like, C-terminal domain"/>
    <property type="match status" value="1"/>
</dbReference>
<comment type="pathway">
    <text evidence="2">Amino-acid biosynthesis; L-threonine biosynthesis; L-threonine from L-aspartate: step 2/5.</text>
</comment>
<dbReference type="InterPro" id="IPR000319">
    <property type="entry name" value="Asp-semialdehyde_DH_CS"/>
</dbReference>
<accession>A0A1Y2CAL3</accession>
<dbReference type="FunFam" id="3.30.360.10:FF:000016">
    <property type="entry name" value="Probable aspartate-semialdehyde dehydrogenase"/>
    <property type="match status" value="1"/>
</dbReference>
<evidence type="ECO:0000256" key="1">
    <source>
        <dbReference type="ARBA" id="ARBA00005021"/>
    </source>
</evidence>
<evidence type="ECO:0000256" key="7">
    <source>
        <dbReference type="ARBA" id="ARBA00022857"/>
    </source>
</evidence>
<sequence>MSTSDSRIPVGILGITGTVGQRFAQLLSVHSQFRVVAVGASERSAGKTNAATGLTIVACDPVHFGNCKVVFSALDASVAGEIEQAMADAGIHVLSNAKNFRMDHRVPLVVPTANPHHLDALKNFNTGKGFIITNANCSTTGLVVPLKALIDKFGPIAQLHVTTQQAISGAGYPGVPSLDILENIVPFISGEEEKMEIEPRKILGPGFVGDKFVLDDTLRISATCTRVPIIDGHTMHVSLQFKAAEKPSVEDIIKCLESYSTEAQSLKCPSAPSRSIIVHTEANRPQPRVDRDLERGFAVSVGRIRKCNLLDLKFTLLVHNTILGAAGSSVLNAEIAHAKGLF</sequence>
<dbReference type="GO" id="GO:0009089">
    <property type="term" value="P:lysine biosynthetic process via diaminopimelate"/>
    <property type="evidence" value="ECO:0007669"/>
    <property type="project" value="UniProtKB-UniPathway"/>
</dbReference>
<keyword evidence="8" id="KW-0560">Oxidoreductase</keyword>
<feature type="domain" description="Semialdehyde dehydrogenase NAD-binding" evidence="14">
    <location>
        <begin position="9"/>
        <end position="121"/>
    </location>
</feature>
<dbReference type="NCBIfam" id="NF006416">
    <property type="entry name" value="PRK08664.1"/>
    <property type="match status" value="1"/>
</dbReference>
<evidence type="ECO:0000256" key="13">
    <source>
        <dbReference type="PIRSR" id="PIRSR000148-1"/>
    </source>
</evidence>
<dbReference type="STRING" id="329046.A0A1Y2CAL3"/>
<gene>
    <name evidence="15" type="ORF">BCR33DRAFT_717171</name>
</gene>
<dbReference type="GO" id="GO:0009090">
    <property type="term" value="P:homoserine biosynthetic process"/>
    <property type="evidence" value="ECO:0007669"/>
    <property type="project" value="EnsemblFungi"/>
</dbReference>
<dbReference type="UniPathway" id="UPA00050">
    <property type="reaction ID" value="UER00463"/>
</dbReference>
<comment type="caution">
    <text evidence="15">The sequence shown here is derived from an EMBL/GenBank/DDBJ whole genome shotgun (WGS) entry which is preliminary data.</text>
</comment>
<evidence type="ECO:0000313" key="15">
    <source>
        <dbReference type="EMBL" id="ORY44071.1"/>
    </source>
</evidence>
<dbReference type="GO" id="GO:0050661">
    <property type="term" value="F:NADP binding"/>
    <property type="evidence" value="ECO:0007669"/>
    <property type="project" value="InterPro"/>
</dbReference>
<keyword evidence="7" id="KW-0521">NADP</keyword>